<feature type="compositionally biased region" description="Basic and acidic residues" evidence="1">
    <location>
        <begin position="447"/>
        <end position="469"/>
    </location>
</feature>
<feature type="compositionally biased region" description="Basic and acidic residues" evidence="1">
    <location>
        <begin position="379"/>
        <end position="388"/>
    </location>
</feature>
<feature type="region of interest" description="Disordered" evidence="1">
    <location>
        <begin position="326"/>
        <end position="348"/>
    </location>
</feature>
<keyword evidence="3" id="KW-1185">Reference proteome</keyword>
<feature type="compositionally biased region" description="Basic and acidic residues" evidence="1">
    <location>
        <begin position="1088"/>
        <end position="1123"/>
    </location>
</feature>
<sequence>DHYLSKALYEASEESEEEQPLDPDQPRSGLGKNGITRSTLDMEDKPRSISPSPSSKSAEDAERPLLPSMGQGHGFALPGAFPFGSCSLSERRSSLFQYTQYHDVMWVGDSEDHHGSSSLASLAGSGYQPHSTRTLNPLARMGHLSALTVLEQHHNDVVSKGGQTSSLLGSPAHSYPAMSTSSPSILSSFLSLSLSLPFPSFSLSSICVWEMCVWVCSVWLGMNSGLVQGEMPVPGLVGEPHIPAHDNLSLKGQLSSTSVTADAQKHHLGDEWKGRTVGEVMWLRRVQYKKGLKQPSHKETQEGESTGAIPALMLSPTFTRTLSLSIAGHSGDGIPRRESGKPKTDEEKIREDIEKRKISGLLDHLRGSSRVMLRKMLHDRSGSHDPSETHLPYSFKKSKGKKKKSASFAAPPRHLPWEQKAMTLSTMSPTVYTAPDEIREEVLKRREKVQEEEARRRQRWWKEREERKSASKRRASDSPSIPSSPASLKASIIPSTIPDDPTKPLSQSQLSSSSSSSNAPSSSLTITVNAKDKSKIQKEAKIKIVEVDGKPFEVVGPNLIRRVPSKNLKETMKHIEAEREMKKREVWAKASVDTSNRLKDFSELEHSVKDMFYIEKMEKHGMTRGPIKGRIRSSGSSSARSGGQSSEKGHTLLARSQSDGCVLSPRGLLPKSQLSDPHSHVGKSMSSRALTSYASIASLPSNPHVSVTLVGETYDVLEKDLIDWSIPAEEFISLAKTHHARDIASKRIGKAGEGKSVAAEEGSTDEKRPATPSGKRFGLFSLSPVLNSAVYKLNMHIHKLSTRLPVLPSHCTAERRATQAALAMYQRVYGCIRLLCALVCGRAVMFGAVQDAAEREGAVKELETLMRMRQDIVMWNVSESGKKISSATSLTALKNRRTWGRAGASGKVVVSSLPKSSISASDDDQGSLEGMMKPILPSSIVDEVKISLLLLHDEDVFDRLRSVVPQLNVQSMKKLSEKRLNRLRSVYERDPSVKRSTMHAVHTLLFLSLFPMIIQGMEKKRMEILEEGSDIDVDSLDFSSVDLSIGEIIWISEQIMHMCSWSNDGIDIVGDKDVLMRIDKNGLVVKPKKGEEKVEKKPEKLMDEKLETSESTQKDEKKQDSTM</sequence>
<reference evidence="2" key="1">
    <citation type="submission" date="2022-03" db="EMBL/GenBank/DDBJ databases">
        <title>Draft genome sequence of Aduncisulcus paluster, a free-living microaerophilic Fornicata.</title>
        <authorList>
            <person name="Yuyama I."/>
            <person name="Kume K."/>
            <person name="Tamura T."/>
            <person name="Inagaki Y."/>
            <person name="Hashimoto T."/>
        </authorList>
    </citation>
    <scope>NUCLEOTIDE SEQUENCE</scope>
    <source>
        <strain evidence="2">NY0171</strain>
    </source>
</reference>
<feature type="non-terminal residue" evidence="2">
    <location>
        <position position="1"/>
    </location>
</feature>
<feature type="compositionally biased region" description="Low complexity" evidence="1">
    <location>
        <begin position="504"/>
        <end position="523"/>
    </location>
</feature>
<feature type="region of interest" description="Disordered" evidence="1">
    <location>
        <begin position="1087"/>
        <end position="1123"/>
    </location>
</feature>
<dbReference type="EMBL" id="BQXS01011175">
    <property type="protein sequence ID" value="GKT36254.1"/>
    <property type="molecule type" value="Genomic_DNA"/>
</dbReference>
<name>A0ABQ5KXU6_9EUKA</name>
<evidence type="ECO:0000313" key="3">
    <source>
        <dbReference type="Proteomes" id="UP001057375"/>
    </source>
</evidence>
<proteinExistence type="predicted"/>
<feature type="region of interest" description="Disordered" evidence="1">
    <location>
        <begin position="447"/>
        <end position="526"/>
    </location>
</feature>
<gene>
    <name evidence="2" type="ORF">ADUPG1_009255</name>
</gene>
<feature type="compositionally biased region" description="Low complexity" evidence="1">
    <location>
        <begin position="632"/>
        <end position="646"/>
    </location>
</feature>
<feature type="region of interest" description="Disordered" evidence="1">
    <location>
        <begin position="664"/>
        <end position="683"/>
    </location>
</feature>
<evidence type="ECO:0000313" key="2">
    <source>
        <dbReference type="EMBL" id="GKT36254.1"/>
    </source>
</evidence>
<protein>
    <submittedName>
        <fullName evidence="2">Uncharacterized protein</fullName>
    </submittedName>
</protein>
<feature type="compositionally biased region" description="Basic and acidic residues" evidence="1">
    <location>
        <begin position="334"/>
        <end position="348"/>
    </location>
</feature>
<dbReference type="Proteomes" id="UP001057375">
    <property type="component" value="Unassembled WGS sequence"/>
</dbReference>
<feature type="region of interest" description="Disordered" evidence="1">
    <location>
        <begin position="623"/>
        <end position="649"/>
    </location>
</feature>
<feature type="region of interest" description="Disordered" evidence="1">
    <location>
        <begin position="379"/>
        <end position="429"/>
    </location>
</feature>
<accession>A0ABQ5KXU6</accession>
<feature type="compositionally biased region" description="Basic residues" evidence="1">
    <location>
        <begin position="396"/>
        <end position="405"/>
    </location>
</feature>
<feature type="compositionally biased region" description="Acidic residues" evidence="1">
    <location>
        <begin position="11"/>
        <end position="21"/>
    </location>
</feature>
<evidence type="ECO:0000256" key="1">
    <source>
        <dbReference type="SAM" id="MobiDB-lite"/>
    </source>
</evidence>
<feature type="compositionally biased region" description="Low complexity" evidence="1">
    <location>
        <begin position="477"/>
        <end position="495"/>
    </location>
</feature>
<organism evidence="2 3">
    <name type="scientific">Aduncisulcus paluster</name>
    <dbReference type="NCBI Taxonomy" id="2918883"/>
    <lineage>
        <taxon>Eukaryota</taxon>
        <taxon>Metamonada</taxon>
        <taxon>Carpediemonas-like organisms</taxon>
        <taxon>Aduncisulcus</taxon>
    </lineage>
</organism>
<feature type="region of interest" description="Disordered" evidence="1">
    <location>
        <begin position="1"/>
        <end position="71"/>
    </location>
</feature>
<comment type="caution">
    <text evidence="2">The sequence shown here is derived from an EMBL/GenBank/DDBJ whole genome shotgun (WGS) entry which is preliminary data.</text>
</comment>